<dbReference type="PANTHER" id="PTHR33021:SF262">
    <property type="entry name" value="EARLY NODULIN-LIKE PROTEIN 20"/>
    <property type="match status" value="1"/>
</dbReference>
<dbReference type="SUPFAM" id="SSF49503">
    <property type="entry name" value="Cupredoxins"/>
    <property type="match status" value="1"/>
</dbReference>
<dbReference type="InterPro" id="IPR003245">
    <property type="entry name" value="Phytocyanin_dom"/>
</dbReference>
<evidence type="ECO:0000313" key="3">
    <source>
        <dbReference type="EMBL" id="CAK9328082.1"/>
    </source>
</evidence>
<gene>
    <name evidence="3" type="ORF">CITCOLO1_LOCUS20487</name>
</gene>
<feature type="domain" description="Phytocyanin" evidence="2">
    <location>
        <begin position="46"/>
        <end position="146"/>
    </location>
</feature>
<sequence>MRFSFLLQFQFKQLKMFGMAAEAVTTVAVVAVAGWLLFGVEGRQPVLHRVGGGKYTWTTNINFTDWSIHEHFYVGDWLYFGFDKHIYNVLEVSKTSYESCNDKDFIFNITRGGRDVFNLTEAKTYYFLSGRGFCFQGMKVAVFVEEYSPPISPPNLPNISPSLHPLIWPFSLLLSINISMANSFF</sequence>
<feature type="transmembrane region" description="Helical" evidence="1">
    <location>
        <begin position="20"/>
        <end position="38"/>
    </location>
</feature>
<proteinExistence type="predicted"/>
<evidence type="ECO:0000313" key="4">
    <source>
        <dbReference type="Proteomes" id="UP001642487"/>
    </source>
</evidence>
<keyword evidence="1" id="KW-1133">Transmembrane helix</keyword>
<evidence type="ECO:0000256" key="1">
    <source>
        <dbReference type="SAM" id="Phobius"/>
    </source>
</evidence>
<keyword evidence="1" id="KW-0472">Membrane</keyword>
<dbReference type="Proteomes" id="UP001642487">
    <property type="component" value="Chromosome 8"/>
</dbReference>
<organism evidence="3 4">
    <name type="scientific">Citrullus colocynthis</name>
    <name type="common">colocynth</name>
    <dbReference type="NCBI Taxonomy" id="252529"/>
    <lineage>
        <taxon>Eukaryota</taxon>
        <taxon>Viridiplantae</taxon>
        <taxon>Streptophyta</taxon>
        <taxon>Embryophyta</taxon>
        <taxon>Tracheophyta</taxon>
        <taxon>Spermatophyta</taxon>
        <taxon>Magnoliopsida</taxon>
        <taxon>eudicotyledons</taxon>
        <taxon>Gunneridae</taxon>
        <taxon>Pentapetalae</taxon>
        <taxon>rosids</taxon>
        <taxon>fabids</taxon>
        <taxon>Cucurbitales</taxon>
        <taxon>Cucurbitaceae</taxon>
        <taxon>Benincaseae</taxon>
        <taxon>Citrullus</taxon>
    </lineage>
</organism>
<reference evidence="3 4" key="1">
    <citation type="submission" date="2024-03" db="EMBL/GenBank/DDBJ databases">
        <authorList>
            <person name="Gkanogiannis A."/>
            <person name="Becerra Lopez-Lavalle L."/>
        </authorList>
    </citation>
    <scope>NUCLEOTIDE SEQUENCE [LARGE SCALE GENOMIC DNA]</scope>
</reference>
<dbReference type="InterPro" id="IPR039391">
    <property type="entry name" value="Phytocyanin-like"/>
</dbReference>
<keyword evidence="4" id="KW-1185">Reference proteome</keyword>
<keyword evidence="1" id="KW-0812">Transmembrane</keyword>
<dbReference type="InterPro" id="IPR008972">
    <property type="entry name" value="Cupredoxin"/>
</dbReference>
<dbReference type="PROSITE" id="PS51485">
    <property type="entry name" value="PHYTOCYANIN"/>
    <property type="match status" value="1"/>
</dbReference>
<evidence type="ECO:0000259" key="2">
    <source>
        <dbReference type="PROSITE" id="PS51485"/>
    </source>
</evidence>
<dbReference type="PANTHER" id="PTHR33021">
    <property type="entry name" value="BLUE COPPER PROTEIN"/>
    <property type="match status" value="1"/>
</dbReference>
<dbReference type="Pfam" id="PF02298">
    <property type="entry name" value="Cu_bind_like"/>
    <property type="match status" value="1"/>
</dbReference>
<dbReference type="EMBL" id="OZ021742">
    <property type="protein sequence ID" value="CAK9328082.1"/>
    <property type="molecule type" value="Genomic_DNA"/>
</dbReference>
<protein>
    <recommendedName>
        <fullName evidence="2">Phytocyanin domain-containing protein</fullName>
    </recommendedName>
</protein>
<name>A0ABP0Z5P8_9ROSI</name>
<accession>A0ABP0Z5P8</accession>
<dbReference type="Gene3D" id="2.60.40.420">
    <property type="entry name" value="Cupredoxins - blue copper proteins"/>
    <property type="match status" value="1"/>
</dbReference>